<dbReference type="Proteomes" id="UP000002059">
    <property type="component" value="Partially assembled WGS sequence"/>
</dbReference>
<accession>A0A0A2V358</accession>
<dbReference type="RefSeq" id="XP_015703641.1">
    <property type="nucleotide sequence ID" value="XM_015846837.1"/>
</dbReference>
<organism evidence="1 2">
    <name type="scientific">Paracoccidioides lutzii (strain ATCC MYA-826 / Pb01)</name>
    <name type="common">Paracoccidioides brasiliensis</name>
    <dbReference type="NCBI Taxonomy" id="502779"/>
    <lineage>
        <taxon>Eukaryota</taxon>
        <taxon>Fungi</taxon>
        <taxon>Dikarya</taxon>
        <taxon>Ascomycota</taxon>
        <taxon>Pezizomycotina</taxon>
        <taxon>Eurotiomycetes</taxon>
        <taxon>Eurotiomycetidae</taxon>
        <taxon>Onygenales</taxon>
        <taxon>Ajellomycetaceae</taxon>
        <taxon>Paracoccidioides</taxon>
    </lineage>
</organism>
<dbReference type="HOGENOM" id="CLU_2427638_0_0_1"/>
<evidence type="ECO:0000313" key="2">
    <source>
        <dbReference type="Proteomes" id="UP000002059"/>
    </source>
</evidence>
<gene>
    <name evidence="1" type="ORF">PAAG_11137</name>
</gene>
<reference evidence="1 2" key="1">
    <citation type="journal article" date="2011" name="PLoS Genet.">
        <title>Comparative genomic analysis of human fungal pathogens causing paracoccidioidomycosis.</title>
        <authorList>
            <person name="Desjardins C.A."/>
            <person name="Champion M.D."/>
            <person name="Holder J.W."/>
            <person name="Muszewska A."/>
            <person name="Goldberg J."/>
            <person name="Bailao A.M."/>
            <person name="Brigido M.M."/>
            <person name="Ferreira M.E."/>
            <person name="Garcia A.M."/>
            <person name="Grynberg M."/>
            <person name="Gujja S."/>
            <person name="Heiman D.I."/>
            <person name="Henn M.R."/>
            <person name="Kodira C.D."/>
            <person name="Leon-Narvaez H."/>
            <person name="Longo L.V."/>
            <person name="Ma L.J."/>
            <person name="Malavazi I."/>
            <person name="Matsuo A.L."/>
            <person name="Morais F.V."/>
            <person name="Pereira M."/>
            <person name="Rodriguez-Brito S."/>
            <person name="Sakthikumar S."/>
            <person name="Salem-Izacc S.M."/>
            <person name="Sykes S.M."/>
            <person name="Teixeira M.M."/>
            <person name="Vallejo M.C."/>
            <person name="Walter M.E."/>
            <person name="Yandava C."/>
            <person name="Young S."/>
            <person name="Zeng Q."/>
            <person name="Zucker J."/>
            <person name="Felipe M.S."/>
            <person name="Goldman G.H."/>
            <person name="Haas B.J."/>
            <person name="McEwen J.G."/>
            <person name="Nino-Vega G."/>
            <person name="Puccia R."/>
            <person name="San-Blas G."/>
            <person name="Soares C.M."/>
            <person name="Birren B.W."/>
            <person name="Cuomo C.A."/>
        </authorList>
    </citation>
    <scope>NUCLEOTIDE SEQUENCE [LARGE SCALE GENOMIC DNA]</scope>
    <source>
        <strain evidence="2">ATCC MYA-826 / Pb01</strain>
    </source>
</reference>
<dbReference type="KEGG" id="pbl:PAAG_11137"/>
<dbReference type="GeneID" id="26970246"/>
<sequence length="91" mass="10167">MANLLERLHHQFWPPNFLSLHSLSIPPVTATTPHQQIPMFVSCQLHASGNKDTNGALEARRTGFPGQGSVSSYFGLYFSGSKFLYEEELET</sequence>
<name>A0A0A2V358_PARBA</name>
<dbReference type="VEuPathDB" id="FungiDB:PAAG_11137"/>
<keyword evidence="2" id="KW-1185">Reference proteome</keyword>
<evidence type="ECO:0000313" key="1">
    <source>
        <dbReference type="EMBL" id="KGQ02181.1"/>
    </source>
</evidence>
<proteinExistence type="predicted"/>
<protein>
    <submittedName>
        <fullName evidence="1">Uncharacterized protein</fullName>
    </submittedName>
</protein>
<dbReference type="AlphaFoldDB" id="A0A0A2V358"/>
<dbReference type="EMBL" id="KN293992">
    <property type="protein sequence ID" value="KGQ02181.1"/>
    <property type="molecule type" value="Genomic_DNA"/>
</dbReference>